<keyword evidence="11" id="KW-0175">Coiled coil</keyword>
<comment type="subcellular location">
    <subcellularLocation>
        <location evidence="1">Nucleus</location>
    </subcellularLocation>
</comment>
<dbReference type="GO" id="GO:0003697">
    <property type="term" value="F:single-stranded DNA binding"/>
    <property type="evidence" value="ECO:0007669"/>
    <property type="project" value="TreeGrafter"/>
</dbReference>
<keyword evidence="14" id="KW-1185">Reference proteome</keyword>
<dbReference type="SUPFAM" id="SSF56024">
    <property type="entry name" value="Phospholipase D/nuclease"/>
    <property type="match status" value="2"/>
</dbReference>
<dbReference type="PANTHER" id="PTHR12415">
    <property type="entry name" value="TYROSYL-DNA PHOSPHODIESTERASE 1"/>
    <property type="match status" value="1"/>
</dbReference>
<organism evidence="13 14">
    <name type="scientific">Tetrahymena thermophila (strain SB210)</name>
    <dbReference type="NCBI Taxonomy" id="312017"/>
    <lineage>
        <taxon>Eukaryota</taxon>
        <taxon>Sar</taxon>
        <taxon>Alveolata</taxon>
        <taxon>Ciliophora</taxon>
        <taxon>Intramacronucleata</taxon>
        <taxon>Oligohymenophorea</taxon>
        <taxon>Hymenostomatida</taxon>
        <taxon>Tetrahymenina</taxon>
        <taxon>Tetrahymenidae</taxon>
        <taxon>Tetrahymena</taxon>
    </lineage>
</organism>
<dbReference type="GO" id="GO:0006281">
    <property type="term" value="P:DNA repair"/>
    <property type="evidence" value="ECO:0007669"/>
    <property type="project" value="UniProtKB-KW"/>
</dbReference>
<evidence type="ECO:0000256" key="2">
    <source>
        <dbReference type="ARBA" id="ARBA00010205"/>
    </source>
</evidence>
<evidence type="ECO:0000256" key="7">
    <source>
        <dbReference type="ARBA" id="ARBA00023204"/>
    </source>
</evidence>
<dbReference type="Proteomes" id="UP000009168">
    <property type="component" value="Unassembled WGS sequence"/>
</dbReference>
<feature type="binding site" evidence="10">
    <location>
        <position position="495"/>
    </location>
    <ligand>
        <name>substrate</name>
    </ligand>
</feature>
<feature type="active site" description="Proton donor/acceptor" evidence="9">
    <location>
        <position position="493"/>
    </location>
</feature>
<evidence type="ECO:0000256" key="10">
    <source>
        <dbReference type="PIRSR" id="PIRSR610347-2"/>
    </source>
</evidence>
<comment type="similarity">
    <text evidence="2">Belongs to the tyrosyl-DNA phosphodiesterase family.</text>
</comment>
<dbReference type="GO" id="GO:0005634">
    <property type="term" value="C:nucleus"/>
    <property type="evidence" value="ECO:0007669"/>
    <property type="project" value="UniProtKB-SubCell"/>
</dbReference>
<dbReference type="GO" id="GO:0017005">
    <property type="term" value="F:3'-tyrosyl-DNA phosphodiesterase activity"/>
    <property type="evidence" value="ECO:0007669"/>
    <property type="project" value="TreeGrafter"/>
</dbReference>
<dbReference type="Pfam" id="PF06087">
    <property type="entry name" value="Tyr-DNA_phospho"/>
    <property type="match status" value="1"/>
</dbReference>
<keyword evidence="6" id="KW-0269">Exonuclease</keyword>
<feature type="active site" description="Nucleophile" evidence="9">
    <location>
        <position position="236"/>
    </location>
</feature>
<evidence type="ECO:0000256" key="4">
    <source>
        <dbReference type="ARBA" id="ARBA00022763"/>
    </source>
</evidence>
<dbReference type="OMA" id="LYENAHI"/>
<evidence type="ECO:0000256" key="8">
    <source>
        <dbReference type="ARBA" id="ARBA00023242"/>
    </source>
</evidence>
<evidence type="ECO:0000256" key="6">
    <source>
        <dbReference type="ARBA" id="ARBA00022839"/>
    </source>
</evidence>
<keyword evidence="5" id="KW-0378">Hydrolase</keyword>
<dbReference type="GO" id="GO:0004527">
    <property type="term" value="F:exonuclease activity"/>
    <property type="evidence" value="ECO:0007669"/>
    <property type="project" value="UniProtKB-KW"/>
</dbReference>
<feature type="coiled-coil region" evidence="11">
    <location>
        <begin position="24"/>
        <end position="51"/>
    </location>
</feature>
<keyword evidence="3" id="KW-0540">Nuclease</keyword>
<gene>
    <name evidence="13" type="ORF">TTHERM_00537320</name>
</gene>
<evidence type="ECO:0000256" key="9">
    <source>
        <dbReference type="PIRSR" id="PIRSR610347-1"/>
    </source>
</evidence>
<evidence type="ECO:0000313" key="13">
    <source>
        <dbReference type="EMBL" id="EAS03297.1"/>
    </source>
</evidence>
<dbReference type="STRING" id="312017.I7MLY5"/>
<dbReference type="CDD" id="cd09123">
    <property type="entry name" value="PLDc_Tdp1_2"/>
    <property type="match status" value="1"/>
</dbReference>
<dbReference type="KEGG" id="tet:TTHERM_00537320"/>
<dbReference type="RefSeq" id="XP_001023542.1">
    <property type="nucleotide sequence ID" value="XM_001023542.3"/>
</dbReference>
<evidence type="ECO:0000259" key="12">
    <source>
        <dbReference type="PROSITE" id="PS50035"/>
    </source>
</evidence>
<evidence type="ECO:0000256" key="11">
    <source>
        <dbReference type="SAM" id="Coils"/>
    </source>
</evidence>
<protein>
    <submittedName>
        <fullName evidence="13">Tyrosyl-DNA phosphodiesterase family protein</fullName>
    </submittedName>
</protein>
<reference evidence="14" key="1">
    <citation type="journal article" date="2006" name="PLoS Biol.">
        <title>Macronuclear genome sequence of the ciliate Tetrahymena thermophila, a model eukaryote.</title>
        <authorList>
            <person name="Eisen J.A."/>
            <person name="Coyne R.S."/>
            <person name="Wu M."/>
            <person name="Wu D."/>
            <person name="Thiagarajan M."/>
            <person name="Wortman J.R."/>
            <person name="Badger J.H."/>
            <person name="Ren Q."/>
            <person name="Amedeo P."/>
            <person name="Jones K.M."/>
            <person name="Tallon L.J."/>
            <person name="Delcher A.L."/>
            <person name="Salzberg S.L."/>
            <person name="Silva J.C."/>
            <person name="Haas B.J."/>
            <person name="Majoros W.H."/>
            <person name="Farzad M."/>
            <person name="Carlton J.M."/>
            <person name="Smith R.K. Jr."/>
            <person name="Garg J."/>
            <person name="Pearlman R.E."/>
            <person name="Karrer K.M."/>
            <person name="Sun L."/>
            <person name="Manning G."/>
            <person name="Elde N.C."/>
            <person name="Turkewitz A.P."/>
            <person name="Asai D.J."/>
            <person name="Wilkes D.E."/>
            <person name="Wang Y."/>
            <person name="Cai H."/>
            <person name="Collins K."/>
            <person name="Stewart B.A."/>
            <person name="Lee S.R."/>
            <person name="Wilamowska K."/>
            <person name="Weinberg Z."/>
            <person name="Ruzzo W.L."/>
            <person name="Wloga D."/>
            <person name="Gaertig J."/>
            <person name="Frankel J."/>
            <person name="Tsao C.-C."/>
            <person name="Gorovsky M.A."/>
            <person name="Keeling P.J."/>
            <person name="Waller R.F."/>
            <person name="Patron N.J."/>
            <person name="Cherry J.M."/>
            <person name="Stover N.A."/>
            <person name="Krieger C.J."/>
            <person name="del Toro C."/>
            <person name="Ryder H.F."/>
            <person name="Williamson S.C."/>
            <person name="Barbeau R.A."/>
            <person name="Hamilton E.P."/>
            <person name="Orias E."/>
        </authorList>
    </citation>
    <scope>NUCLEOTIDE SEQUENCE [LARGE SCALE GENOMIC DNA]</scope>
    <source>
        <strain evidence="14">SB210</strain>
    </source>
</reference>
<dbReference type="InParanoid" id="I7MLY5"/>
<evidence type="ECO:0000313" key="14">
    <source>
        <dbReference type="Proteomes" id="UP000009168"/>
    </source>
</evidence>
<dbReference type="PROSITE" id="PS50035">
    <property type="entry name" value="PLD"/>
    <property type="match status" value="1"/>
</dbReference>
<feature type="domain" description="PLD phosphodiesterase" evidence="12">
    <location>
        <begin position="488"/>
        <end position="523"/>
    </location>
</feature>
<name>I7MLY5_TETTS</name>
<dbReference type="EMBL" id="GG662495">
    <property type="protein sequence ID" value="EAS03297.1"/>
    <property type="molecule type" value="Genomic_DNA"/>
</dbReference>
<dbReference type="OrthoDB" id="47785at2759"/>
<keyword evidence="8" id="KW-0539">Nucleus</keyword>
<dbReference type="PANTHER" id="PTHR12415:SF0">
    <property type="entry name" value="TYROSYL-DNA PHOSPHODIESTERASE 1"/>
    <property type="match status" value="1"/>
</dbReference>
<evidence type="ECO:0000256" key="1">
    <source>
        <dbReference type="ARBA" id="ARBA00004123"/>
    </source>
</evidence>
<dbReference type="AlphaFoldDB" id="I7MLY5"/>
<dbReference type="CDD" id="cd09122">
    <property type="entry name" value="PLDc_Tdp1_1"/>
    <property type="match status" value="1"/>
</dbReference>
<proteinExistence type="inferred from homology"/>
<dbReference type="GeneID" id="7842686"/>
<dbReference type="HOGENOM" id="CLU_536902_0_0_1"/>
<dbReference type="GO" id="GO:0003690">
    <property type="term" value="F:double-stranded DNA binding"/>
    <property type="evidence" value="ECO:0007669"/>
    <property type="project" value="TreeGrafter"/>
</dbReference>
<dbReference type="InterPro" id="IPR010347">
    <property type="entry name" value="Tdp1"/>
</dbReference>
<sequence length="584" mass="68548">MDSQSKQISSKKRDYNAYMKGNQIDEGEKIYEEINQQYKQLHLERQQQRLLQQAQNAQASNFQKENNEKEVKINDSQLKSSQNIVNSSVNPIPQVNNNYQKEQNKVSQMQNIHTKFEFKQQKSQFFINKLKQYPKEEQTPYMLGFSDMFCKNPFFEYFNEQPERQDVQSIFMTTYGYETELLMPILKSNKHFVLANDKPMHDKSIKDVIKENDGFKNWTLIHPPKDVSSSWGGAFHPKLWLIKFSSFLRVVIGSGNLHVSDWSVWSNCLWYQDFPLNANKKEKTQQKPSSPKWDFEGDFKITLTELVKKMMPSGINYQDLLKINLDDYDYSEVKIILISSIVGRHTDIYKYGRGKMYKIIQAFTQNEKNITNQPNNNLTQNQKIITYQCTSLGNIDNTFLNEFYTCATANKPITELKKDKANKKQDPNLIEQKFRLIFPTAEYIYEDTIYGPEYASPVILNQKYYEKESFPKSIFHQFCSPDNYFYHTGAIPHLKTMVVTDNDLQIKDDSIVYIGSHNFTAAAWGRFEKDYSQIYNSNTELGIIYPPMEDSACIKQEIINSFSFKLDAPKYTQNMKPFVRNFED</sequence>
<keyword evidence="7" id="KW-0234">DNA repair</keyword>
<dbReference type="Gene3D" id="3.30.870.10">
    <property type="entry name" value="Endonuclease Chain A"/>
    <property type="match status" value="2"/>
</dbReference>
<dbReference type="InterPro" id="IPR001736">
    <property type="entry name" value="PLipase_D/transphosphatidylase"/>
</dbReference>
<evidence type="ECO:0000256" key="3">
    <source>
        <dbReference type="ARBA" id="ARBA00022722"/>
    </source>
</evidence>
<dbReference type="eggNOG" id="KOG2031">
    <property type="taxonomic scope" value="Eukaryota"/>
</dbReference>
<evidence type="ECO:0000256" key="5">
    <source>
        <dbReference type="ARBA" id="ARBA00022801"/>
    </source>
</evidence>
<feature type="binding site" evidence="10">
    <location>
        <position position="238"/>
    </location>
    <ligand>
        <name>substrate</name>
    </ligand>
</feature>
<accession>I7MLY5</accession>
<keyword evidence="4" id="KW-0227">DNA damage</keyword>